<keyword evidence="4" id="KW-1185">Reference proteome</keyword>
<organism evidence="3 4">
    <name type="scientific">Adhaeribacter pallidiroseus</name>
    <dbReference type="NCBI Taxonomy" id="2072847"/>
    <lineage>
        <taxon>Bacteria</taxon>
        <taxon>Pseudomonadati</taxon>
        <taxon>Bacteroidota</taxon>
        <taxon>Cytophagia</taxon>
        <taxon>Cytophagales</taxon>
        <taxon>Hymenobacteraceae</taxon>
        <taxon>Adhaeribacter</taxon>
    </lineage>
</organism>
<gene>
    <name evidence="3" type="ORF">AHMF7616_03690</name>
</gene>
<dbReference type="RefSeq" id="WP_115374136.1">
    <property type="nucleotide sequence ID" value="NZ_QASA01000001.1"/>
</dbReference>
<keyword evidence="1" id="KW-0175">Coiled coil</keyword>
<evidence type="ECO:0000256" key="2">
    <source>
        <dbReference type="SAM" id="MobiDB-lite"/>
    </source>
</evidence>
<protein>
    <submittedName>
        <fullName evidence="3">Uncharacterized protein</fullName>
    </submittedName>
</protein>
<feature type="coiled-coil region" evidence="1">
    <location>
        <begin position="144"/>
        <end position="192"/>
    </location>
</feature>
<dbReference type="AlphaFoldDB" id="A0A369QP83"/>
<proteinExistence type="predicted"/>
<feature type="compositionally biased region" description="Polar residues" evidence="2">
    <location>
        <begin position="81"/>
        <end position="93"/>
    </location>
</feature>
<name>A0A369QP83_9BACT</name>
<reference evidence="3 4" key="1">
    <citation type="submission" date="2018-04" db="EMBL/GenBank/DDBJ databases">
        <title>Adhaeribacter sp. HMF7616 genome sequencing and assembly.</title>
        <authorList>
            <person name="Kang H."/>
            <person name="Kang J."/>
            <person name="Cha I."/>
            <person name="Kim H."/>
            <person name="Joh K."/>
        </authorList>
    </citation>
    <scope>NUCLEOTIDE SEQUENCE [LARGE SCALE GENOMIC DNA]</scope>
    <source>
        <strain evidence="3 4">HMF7616</strain>
    </source>
</reference>
<dbReference type="EMBL" id="QASA01000001">
    <property type="protein sequence ID" value="RDC65067.1"/>
    <property type="molecule type" value="Genomic_DNA"/>
</dbReference>
<feature type="region of interest" description="Disordered" evidence="2">
    <location>
        <begin position="72"/>
        <end position="103"/>
    </location>
</feature>
<dbReference type="Proteomes" id="UP000253919">
    <property type="component" value="Unassembled WGS sequence"/>
</dbReference>
<sequence length="313" mass="35403">MDSLIKFIKSPFPHFVDVVFTNPTTQKVTKVLKKAPLNDDLLAIVEKLQTQYPHPLELSIYKANGTSFKRISEPDFHSDSTDSAQPDFSNPTMNHYYPNDSEEDSFLGTISGAHFAQNQPTRNQPRQPRQSANPGASTLANYIITEKNDRLREKDELIKDQKDEIKILKADLQKAKDAAWEKEKELKFLKKEHELDNYKSEIESSKGLNGLVDRVTENPQLLMGMMNMVAMFSGKPMPQLGMALPNQATAAEPQQNYFTDSNNLSANQQQIIAEITKYLESAPEEIAAKFFAVFLKLAKNPQNLDLTIQLLNN</sequence>
<feature type="compositionally biased region" description="Low complexity" evidence="2">
    <location>
        <begin position="117"/>
        <end position="130"/>
    </location>
</feature>
<evidence type="ECO:0000313" key="4">
    <source>
        <dbReference type="Proteomes" id="UP000253919"/>
    </source>
</evidence>
<feature type="region of interest" description="Disordered" evidence="2">
    <location>
        <begin position="116"/>
        <end position="139"/>
    </location>
</feature>
<comment type="caution">
    <text evidence="3">The sequence shown here is derived from an EMBL/GenBank/DDBJ whole genome shotgun (WGS) entry which is preliminary data.</text>
</comment>
<evidence type="ECO:0000313" key="3">
    <source>
        <dbReference type="EMBL" id="RDC65067.1"/>
    </source>
</evidence>
<evidence type="ECO:0000256" key="1">
    <source>
        <dbReference type="SAM" id="Coils"/>
    </source>
</evidence>
<accession>A0A369QP83</accession>